<dbReference type="RefSeq" id="WP_007048141.1">
    <property type="nucleotide sequence ID" value="NZ_GG704770.1"/>
</dbReference>
<evidence type="ECO:0000313" key="3">
    <source>
        <dbReference type="EMBL" id="EFB74978.1"/>
    </source>
</evidence>
<evidence type="ECO:0000256" key="1">
    <source>
        <dbReference type="SAM" id="Phobius"/>
    </source>
</evidence>
<keyword evidence="1" id="KW-0472">Membrane</keyword>
<protein>
    <recommendedName>
        <fullName evidence="2">Sensor histidine kinase NatK-like C-terminal domain-containing protein</fullName>
    </recommendedName>
</protein>
<feature type="transmembrane region" description="Helical" evidence="1">
    <location>
        <begin position="213"/>
        <end position="230"/>
    </location>
</feature>
<dbReference type="EMBL" id="ACBY02000052">
    <property type="protein sequence ID" value="EFB74978.1"/>
    <property type="molecule type" value="Genomic_DNA"/>
</dbReference>
<dbReference type="Gene3D" id="3.30.565.10">
    <property type="entry name" value="Histidine kinase-like ATPase, C-terminal domain"/>
    <property type="match status" value="1"/>
</dbReference>
<organism evidence="3 4">
    <name type="scientific">Subdoligranulum variabile DSM 15176</name>
    <dbReference type="NCBI Taxonomy" id="411471"/>
    <lineage>
        <taxon>Bacteria</taxon>
        <taxon>Bacillati</taxon>
        <taxon>Bacillota</taxon>
        <taxon>Clostridia</taxon>
        <taxon>Eubacteriales</taxon>
        <taxon>Oscillospiraceae</taxon>
        <taxon>Subdoligranulum</taxon>
    </lineage>
</organism>
<feature type="transmembrane region" description="Helical" evidence="1">
    <location>
        <begin position="89"/>
        <end position="110"/>
    </location>
</feature>
<feature type="transmembrane region" description="Helical" evidence="1">
    <location>
        <begin position="38"/>
        <end position="57"/>
    </location>
</feature>
<keyword evidence="1" id="KW-1133">Transmembrane helix</keyword>
<dbReference type="CDD" id="cd16935">
    <property type="entry name" value="HATPase_AgrC-ComD-like"/>
    <property type="match status" value="1"/>
</dbReference>
<proteinExistence type="predicted"/>
<dbReference type="HOGENOM" id="CLU_020211_0_0_9"/>
<dbReference type="AlphaFoldDB" id="D1PQW3"/>
<dbReference type="Proteomes" id="UP000003438">
    <property type="component" value="Unassembled WGS sequence"/>
</dbReference>
<feature type="domain" description="Sensor histidine kinase NatK-like C-terminal" evidence="2">
    <location>
        <begin position="337"/>
        <end position="443"/>
    </location>
</feature>
<evidence type="ECO:0000313" key="4">
    <source>
        <dbReference type="Proteomes" id="UP000003438"/>
    </source>
</evidence>
<dbReference type="STRING" id="411471.SUBVAR_06790"/>
<dbReference type="InterPro" id="IPR032834">
    <property type="entry name" value="NatK-like_C"/>
</dbReference>
<accession>D1PQW3</accession>
<dbReference type="eggNOG" id="COG3290">
    <property type="taxonomic scope" value="Bacteria"/>
</dbReference>
<comment type="caution">
    <text evidence="3">The sequence shown here is derived from an EMBL/GenBank/DDBJ whole genome shotgun (WGS) entry which is preliminary data.</text>
</comment>
<dbReference type="SUPFAM" id="SSF55874">
    <property type="entry name" value="ATPase domain of HSP90 chaperone/DNA topoisomerase II/histidine kinase"/>
    <property type="match status" value="1"/>
</dbReference>
<sequence length="449" mass="50068">MLQLTQLSVYKVIFMAELLAAEALFCRKLRRRSLFWGRLVLSLGVCFAAAVLCPAGAASVGSYSALFFALFFVTLVGCRFCFEESWWNLLFCAIAGYSVQHITFVAYNMIVTGLGLTGLLARMGTALNPYGEATIQSALNPLTILAYVDCYFLFYWYFGYFLGQRMSRGEDLSLGRKPLIAFSGLGVAVNIVLHMVTVLHTSADAASVLLENVYNLLCCVLLLFLQFGVLSRRHLEQDRDLLRQMLAQKEEQYRIRQESMELINIKHHDLKHQLGLLRQVVDQNALRGMEEAVNRYDTLVRTGNDALDLVLGEKSMLCQAKGITFSCIADGARLAGMETGDIYTLFGNATENAIEYLQTLSDPEKRFLHVSVKGQGALAAIHVENYYEGPDRTGDAALPRTTKENKSYHGFGLRSIQLTAEKYGGEMSVHAKDHLFCVDVILPEPVTAR</sequence>
<reference evidence="3" key="1">
    <citation type="submission" date="2009-12" db="EMBL/GenBank/DDBJ databases">
        <authorList>
            <person name="Weinstock G."/>
            <person name="Sodergren E."/>
            <person name="Clifton S."/>
            <person name="Fulton L."/>
            <person name="Fulton B."/>
            <person name="Courtney L."/>
            <person name="Fronick C."/>
            <person name="Harrison M."/>
            <person name="Strong C."/>
            <person name="Farmer C."/>
            <person name="Delahaunty K."/>
            <person name="Markovic C."/>
            <person name="Hall O."/>
            <person name="Minx P."/>
            <person name="Tomlinson C."/>
            <person name="Mitreva M."/>
            <person name="Nelson J."/>
            <person name="Hou S."/>
            <person name="Wollam A."/>
            <person name="Pepin K.H."/>
            <person name="Johnson M."/>
            <person name="Bhonagiri V."/>
            <person name="Nash W.E."/>
            <person name="Warren W."/>
            <person name="Chinwalla A."/>
            <person name="Mardis E.R."/>
            <person name="Wilson R.K."/>
        </authorList>
    </citation>
    <scope>NUCLEOTIDE SEQUENCE [LARGE SCALE GENOMIC DNA]</scope>
    <source>
        <strain evidence="3">DSM 15176</strain>
    </source>
</reference>
<dbReference type="InterPro" id="IPR036890">
    <property type="entry name" value="HATPase_C_sf"/>
</dbReference>
<feature type="transmembrane region" description="Helical" evidence="1">
    <location>
        <begin position="179"/>
        <end position="201"/>
    </location>
</feature>
<feature type="transmembrane region" description="Helical" evidence="1">
    <location>
        <begin position="138"/>
        <end position="158"/>
    </location>
</feature>
<gene>
    <name evidence="3" type="ORF">SUBVAR_06790</name>
</gene>
<feature type="transmembrane region" description="Helical" evidence="1">
    <location>
        <begin position="63"/>
        <end position="82"/>
    </location>
</feature>
<keyword evidence="4" id="KW-1185">Reference proteome</keyword>
<evidence type="ECO:0000259" key="2">
    <source>
        <dbReference type="Pfam" id="PF14501"/>
    </source>
</evidence>
<name>D1PQW3_9FIRM</name>
<keyword evidence="1" id="KW-0812">Transmembrane</keyword>
<dbReference type="Pfam" id="PF14501">
    <property type="entry name" value="HATPase_c_5"/>
    <property type="match status" value="1"/>
</dbReference>